<sequence>MITPLHANGVVVLHAIPCVSHHPLGRSFTAFKMRPPPVPIFPRARGPHSSPTYLHRSHFSIDGPEVQMERLDIQRVHNPNLRPRRSDSHRFFALMIVFGVDQSAQECPALTNWKRET</sequence>
<name>A0A4Y2DV46_ARAVE</name>
<protein>
    <submittedName>
        <fullName evidence="1">Uncharacterized protein</fullName>
    </submittedName>
</protein>
<dbReference type="Proteomes" id="UP000499080">
    <property type="component" value="Unassembled WGS sequence"/>
</dbReference>
<comment type="caution">
    <text evidence="1">The sequence shown here is derived from an EMBL/GenBank/DDBJ whole genome shotgun (WGS) entry which is preliminary data.</text>
</comment>
<dbReference type="EMBL" id="BGPR01000446">
    <property type="protein sequence ID" value="GBM20753.1"/>
    <property type="molecule type" value="Genomic_DNA"/>
</dbReference>
<reference evidence="1 2" key="1">
    <citation type="journal article" date="2019" name="Sci. Rep.">
        <title>Orb-weaving spider Araneus ventricosus genome elucidates the spidroin gene catalogue.</title>
        <authorList>
            <person name="Kono N."/>
            <person name="Nakamura H."/>
            <person name="Ohtoshi R."/>
            <person name="Moran D.A.P."/>
            <person name="Shinohara A."/>
            <person name="Yoshida Y."/>
            <person name="Fujiwara M."/>
            <person name="Mori M."/>
            <person name="Tomita M."/>
            <person name="Arakawa K."/>
        </authorList>
    </citation>
    <scope>NUCLEOTIDE SEQUENCE [LARGE SCALE GENOMIC DNA]</scope>
</reference>
<proteinExistence type="predicted"/>
<dbReference type="AlphaFoldDB" id="A0A4Y2DV46"/>
<accession>A0A4Y2DV46</accession>
<evidence type="ECO:0000313" key="2">
    <source>
        <dbReference type="Proteomes" id="UP000499080"/>
    </source>
</evidence>
<keyword evidence="2" id="KW-1185">Reference proteome</keyword>
<organism evidence="1 2">
    <name type="scientific">Araneus ventricosus</name>
    <name type="common">Orbweaver spider</name>
    <name type="synonym">Epeira ventricosa</name>
    <dbReference type="NCBI Taxonomy" id="182803"/>
    <lineage>
        <taxon>Eukaryota</taxon>
        <taxon>Metazoa</taxon>
        <taxon>Ecdysozoa</taxon>
        <taxon>Arthropoda</taxon>
        <taxon>Chelicerata</taxon>
        <taxon>Arachnida</taxon>
        <taxon>Araneae</taxon>
        <taxon>Araneomorphae</taxon>
        <taxon>Entelegynae</taxon>
        <taxon>Araneoidea</taxon>
        <taxon>Araneidae</taxon>
        <taxon>Araneus</taxon>
    </lineage>
</organism>
<evidence type="ECO:0000313" key="1">
    <source>
        <dbReference type="EMBL" id="GBM20753.1"/>
    </source>
</evidence>
<gene>
    <name evidence="1" type="ORF">AVEN_105975_1</name>
</gene>